<name>A0A081N688_9GAMM</name>
<proteinExistence type="predicted"/>
<accession>A0A081N688</accession>
<dbReference type="AlphaFoldDB" id="A0A081N688"/>
<dbReference type="EMBL" id="JOKH01000008">
    <property type="protein sequence ID" value="KEQ13961.1"/>
    <property type="molecule type" value="Genomic_DNA"/>
</dbReference>
<comment type="caution">
    <text evidence="1">The sequence shown here is derived from an EMBL/GenBank/DDBJ whole genome shotgun (WGS) entry which is preliminary data.</text>
</comment>
<protein>
    <submittedName>
        <fullName evidence="1">Uncharacterized protein</fullName>
    </submittedName>
</protein>
<reference evidence="1 2" key="1">
    <citation type="submission" date="2014-06" db="EMBL/GenBank/DDBJ databases">
        <title>Whole Genome Sequences of Three Symbiotic Endozoicomonas Bacteria.</title>
        <authorList>
            <person name="Neave M.J."/>
            <person name="Apprill A."/>
            <person name="Voolstra C.R."/>
        </authorList>
    </citation>
    <scope>NUCLEOTIDE SEQUENCE [LARGE SCALE GENOMIC DNA]</scope>
    <source>
        <strain evidence="1 2">DSM 25634</strain>
    </source>
</reference>
<gene>
    <name evidence="1" type="ORF">GZ78_25260</name>
</gene>
<dbReference type="Proteomes" id="UP000028073">
    <property type="component" value="Unassembled WGS sequence"/>
</dbReference>
<sequence length="73" mass="8144">MHAGEAGNIPDATSIQAERAYGYERDFFIVLYATAFGIRDGNGPARIFKATEQFVFRYQKRVLINILLADGTS</sequence>
<organism evidence="1 2">
    <name type="scientific">Endozoicomonas numazuensis</name>
    <dbReference type="NCBI Taxonomy" id="1137799"/>
    <lineage>
        <taxon>Bacteria</taxon>
        <taxon>Pseudomonadati</taxon>
        <taxon>Pseudomonadota</taxon>
        <taxon>Gammaproteobacteria</taxon>
        <taxon>Oceanospirillales</taxon>
        <taxon>Endozoicomonadaceae</taxon>
        <taxon>Endozoicomonas</taxon>
    </lineage>
</organism>
<evidence type="ECO:0000313" key="1">
    <source>
        <dbReference type="EMBL" id="KEQ13961.1"/>
    </source>
</evidence>
<keyword evidence="2" id="KW-1185">Reference proteome</keyword>
<evidence type="ECO:0000313" key="2">
    <source>
        <dbReference type="Proteomes" id="UP000028073"/>
    </source>
</evidence>